<dbReference type="PANTHER" id="PTHR34295">
    <property type="entry name" value="BIOTIN TRANSPORTER BIOY"/>
    <property type="match status" value="1"/>
</dbReference>
<comment type="subcellular location">
    <subcellularLocation>
        <location evidence="2">Cell membrane</location>
        <topology evidence="2">Multi-pass membrane protein</topology>
    </subcellularLocation>
</comment>
<gene>
    <name evidence="4" type="ORF">DK847_09535</name>
</gene>
<keyword evidence="5" id="KW-1185">Reference proteome</keyword>
<evidence type="ECO:0000256" key="2">
    <source>
        <dbReference type="PIRNR" id="PIRNR016661"/>
    </source>
</evidence>
<keyword evidence="2" id="KW-0813">Transport</keyword>
<evidence type="ECO:0000313" key="4">
    <source>
        <dbReference type="EMBL" id="PZF77606.1"/>
    </source>
</evidence>
<dbReference type="GO" id="GO:0015225">
    <property type="term" value="F:biotin transmembrane transporter activity"/>
    <property type="evidence" value="ECO:0007669"/>
    <property type="project" value="UniProtKB-UniRule"/>
</dbReference>
<dbReference type="PANTHER" id="PTHR34295:SF1">
    <property type="entry name" value="BIOTIN TRANSPORTER BIOY"/>
    <property type="match status" value="1"/>
</dbReference>
<keyword evidence="2" id="KW-1003">Cell membrane</keyword>
<evidence type="ECO:0000256" key="1">
    <source>
        <dbReference type="ARBA" id="ARBA00010692"/>
    </source>
</evidence>
<dbReference type="Pfam" id="PF02632">
    <property type="entry name" value="BioY"/>
    <property type="match status" value="1"/>
</dbReference>
<accession>A0A2W2BVV2</accession>
<dbReference type="Gene3D" id="1.10.1760.20">
    <property type="match status" value="1"/>
</dbReference>
<feature type="transmembrane region" description="Helical" evidence="3">
    <location>
        <begin position="39"/>
        <end position="60"/>
    </location>
</feature>
<name>A0A2W2BVV2_9HYPH</name>
<keyword evidence="3" id="KW-1133">Transmembrane helix</keyword>
<feature type="transmembrane region" description="Helical" evidence="3">
    <location>
        <begin position="95"/>
        <end position="112"/>
    </location>
</feature>
<keyword evidence="2 3" id="KW-0472">Membrane</keyword>
<dbReference type="EMBL" id="QKVK01000003">
    <property type="protein sequence ID" value="PZF77606.1"/>
    <property type="molecule type" value="Genomic_DNA"/>
</dbReference>
<sequence>MNTNLFSTAFPKSQALHKAAAVGLGVVILTLASKVQVPFWPVPMTLQTLAVLMIGATAGMRLGGGTVLAWLGLGAVGAPVFATGAGLAYMAGPTGGYLAGFLLAALVVGYLADRGHGRTVVSALAMLLVGLVAIYALGLGWLSLLIGAPKAMAAGLVPFIPAEILKLALGTAILTAAWKQATR</sequence>
<dbReference type="InterPro" id="IPR003784">
    <property type="entry name" value="BioY"/>
</dbReference>
<dbReference type="PIRSF" id="PIRSF016661">
    <property type="entry name" value="BioY"/>
    <property type="match status" value="1"/>
</dbReference>
<feature type="transmembrane region" description="Helical" evidence="3">
    <location>
        <begin position="152"/>
        <end position="178"/>
    </location>
</feature>
<comment type="caution">
    <text evidence="4">The sequence shown here is derived from an EMBL/GenBank/DDBJ whole genome shotgun (WGS) entry which is preliminary data.</text>
</comment>
<reference evidence="5" key="1">
    <citation type="submission" date="2018-06" db="EMBL/GenBank/DDBJ databases">
        <title>Aestuariibacter litoralis strain KCTC 52945T.</title>
        <authorList>
            <person name="Li X."/>
            <person name="Salam N."/>
            <person name="Li J.-L."/>
            <person name="Chen Y.-M."/>
            <person name="Yang Z.-W."/>
            <person name="Zhang L.-Y."/>
            <person name="Han M.-X."/>
            <person name="Xiao M."/>
            <person name="Li W.-J."/>
        </authorList>
    </citation>
    <scope>NUCLEOTIDE SEQUENCE [LARGE SCALE GENOMIC DNA]</scope>
    <source>
        <strain evidence="5">KCTC 52945</strain>
    </source>
</reference>
<dbReference type="Proteomes" id="UP000248795">
    <property type="component" value="Unassembled WGS sequence"/>
</dbReference>
<dbReference type="GO" id="GO:0005886">
    <property type="term" value="C:plasma membrane"/>
    <property type="evidence" value="ECO:0007669"/>
    <property type="project" value="UniProtKB-SubCell"/>
</dbReference>
<evidence type="ECO:0000256" key="3">
    <source>
        <dbReference type="SAM" id="Phobius"/>
    </source>
</evidence>
<proteinExistence type="inferred from homology"/>
<protein>
    <recommendedName>
        <fullName evidence="2">Biotin transporter</fullName>
    </recommendedName>
</protein>
<keyword evidence="3" id="KW-0812">Transmembrane</keyword>
<feature type="transmembrane region" description="Helical" evidence="3">
    <location>
        <begin position="15"/>
        <end position="33"/>
    </location>
</feature>
<feature type="transmembrane region" description="Helical" evidence="3">
    <location>
        <begin position="124"/>
        <end position="146"/>
    </location>
</feature>
<dbReference type="RefSeq" id="WP_111198175.1">
    <property type="nucleotide sequence ID" value="NZ_QKVK01000003.1"/>
</dbReference>
<comment type="similarity">
    <text evidence="1 2">Belongs to the BioY family.</text>
</comment>
<organism evidence="4 5">
    <name type="scientific">Aestuariivirga litoralis</name>
    <dbReference type="NCBI Taxonomy" id="2650924"/>
    <lineage>
        <taxon>Bacteria</taxon>
        <taxon>Pseudomonadati</taxon>
        <taxon>Pseudomonadota</taxon>
        <taxon>Alphaproteobacteria</taxon>
        <taxon>Hyphomicrobiales</taxon>
        <taxon>Aestuariivirgaceae</taxon>
        <taxon>Aestuariivirga</taxon>
    </lineage>
</organism>
<evidence type="ECO:0000313" key="5">
    <source>
        <dbReference type="Proteomes" id="UP000248795"/>
    </source>
</evidence>
<dbReference type="AlphaFoldDB" id="A0A2W2BVV2"/>